<evidence type="ECO:0000313" key="9">
    <source>
        <dbReference type="Proteomes" id="UP000008141"/>
    </source>
</evidence>
<dbReference type="EMBL" id="GL433835">
    <property type="protein sequence ID" value="EFN60036.1"/>
    <property type="molecule type" value="Genomic_DNA"/>
</dbReference>
<dbReference type="GeneID" id="17359605"/>
<dbReference type="eggNOG" id="KOG2278">
    <property type="taxonomic scope" value="Eukaryota"/>
</dbReference>
<protein>
    <recommendedName>
        <fullName evidence="3">2'-phosphotransferase</fullName>
        <ecNumber evidence="3">2.7.1.160</ecNumber>
    </recommendedName>
</protein>
<dbReference type="EC" id="2.7.1.160" evidence="3"/>
<sequence length="231" mass="25624">MAGSSQRAPSKAGGGGGGGERQDDRGTALSQEMAQHLRHDPPDGMDGCGYVPVGALVRKMEQETSEEEIKAIAEADDKGRYQLGEEGDGKLRVRAVQGHSVPLKNPPHYPIRSAEELPLALHATSPENWEKIQESGELQRMSRTHIHFASEPKHLRNDDWVDLRGAIQAGIPFCRAANNVVLSEGPIPLQFVRRIRLRDLPEEWQRAIPNRDSLMEKEEEEAQTGGFGRRQ</sequence>
<feature type="region of interest" description="Disordered" evidence="7">
    <location>
        <begin position="211"/>
        <end position="231"/>
    </location>
</feature>
<dbReference type="GO" id="GO:0006388">
    <property type="term" value="P:tRNA splicing, via endonucleolytic cleavage and ligation"/>
    <property type="evidence" value="ECO:0007669"/>
    <property type="project" value="TreeGrafter"/>
</dbReference>
<comment type="catalytic activity">
    <reaction evidence="6">
        <text>2'-phospho-[ligated tRNA] + NAD(+) = mature tRNA + ADP-alpha-D-ribose 1'',2''-cyclic phosphate + nicotinamide</text>
        <dbReference type="Rhea" id="RHEA:23324"/>
        <dbReference type="Rhea" id="RHEA-COMP:11106"/>
        <dbReference type="Rhea" id="RHEA-COMP:11107"/>
        <dbReference type="ChEBI" id="CHEBI:17154"/>
        <dbReference type="ChEBI" id="CHEBI:57540"/>
        <dbReference type="ChEBI" id="CHEBI:76596"/>
        <dbReference type="ChEBI" id="CHEBI:82883"/>
        <dbReference type="ChEBI" id="CHEBI:85027"/>
        <dbReference type="EC" id="2.7.1.160"/>
    </reaction>
</comment>
<dbReference type="FunCoup" id="E1Z2P9">
    <property type="interactions" value="791"/>
</dbReference>
<dbReference type="InParanoid" id="E1Z2P9"/>
<dbReference type="STRING" id="554065.E1Z2P9"/>
<name>E1Z2P9_CHLVA</name>
<dbReference type="OrthoDB" id="419694at2759"/>
<comment type="similarity">
    <text evidence="2">Belongs to the KptA/TPT1 family.</text>
</comment>
<dbReference type="InterPro" id="IPR042080">
    <property type="entry name" value="RNA_2'-PTrans_N"/>
</dbReference>
<evidence type="ECO:0000256" key="5">
    <source>
        <dbReference type="ARBA" id="ARBA00023027"/>
    </source>
</evidence>
<dbReference type="AlphaFoldDB" id="E1Z2P9"/>
<reference evidence="8 9" key="1">
    <citation type="journal article" date="2010" name="Plant Cell">
        <title>The Chlorella variabilis NC64A genome reveals adaptation to photosymbiosis, coevolution with viruses, and cryptic sex.</title>
        <authorList>
            <person name="Blanc G."/>
            <person name="Duncan G."/>
            <person name="Agarkova I."/>
            <person name="Borodovsky M."/>
            <person name="Gurnon J."/>
            <person name="Kuo A."/>
            <person name="Lindquist E."/>
            <person name="Lucas S."/>
            <person name="Pangilinan J."/>
            <person name="Polle J."/>
            <person name="Salamov A."/>
            <person name="Terry A."/>
            <person name="Yamada T."/>
            <person name="Dunigan D.D."/>
            <person name="Grigoriev I.V."/>
            <person name="Claverie J.M."/>
            <person name="Van Etten J.L."/>
        </authorList>
    </citation>
    <scope>NUCLEOTIDE SEQUENCE [LARGE SCALE GENOMIC DNA]</scope>
    <source>
        <strain evidence="8 9">NC64A</strain>
    </source>
</reference>
<dbReference type="Gene3D" id="3.20.170.30">
    <property type="match status" value="1"/>
</dbReference>
<evidence type="ECO:0000256" key="7">
    <source>
        <dbReference type="SAM" id="MobiDB-lite"/>
    </source>
</evidence>
<evidence type="ECO:0000313" key="8">
    <source>
        <dbReference type="EMBL" id="EFN60036.1"/>
    </source>
</evidence>
<proteinExistence type="inferred from homology"/>
<dbReference type="PANTHER" id="PTHR12684">
    <property type="entry name" value="PUTATIVE PHOSPHOTRANSFERASE"/>
    <property type="match status" value="1"/>
</dbReference>
<keyword evidence="4" id="KW-0808">Transferase</keyword>
<accession>E1Z2P9</accession>
<dbReference type="Pfam" id="PF01885">
    <property type="entry name" value="PTS_2-RNA"/>
    <property type="match status" value="1"/>
</dbReference>
<dbReference type="InterPro" id="IPR042081">
    <property type="entry name" value="RNA_2'-PTrans_C"/>
</dbReference>
<dbReference type="Gene3D" id="1.10.10.970">
    <property type="entry name" value="RNA 2'-phosphotransferase, Tpt1/KptA family, N-terminal domain"/>
    <property type="match status" value="1"/>
</dbReference>
<evidence type="ECO:0000256" key="6">
    <source>
        <dbReference type="ARBA" id="ARBA00047949"/>
    </source>
</evidence>
<keyword evidence="9" id="KW-1185">Reference proteome</keyword>
<evidence type="ECO:0000256" key="3">
    <source>
        <dbReference type="ARBA" id="ARBA00012007"/>
    </source>
</evidence>
<organism evidence="9">
    <name type="scientific">Chlorella variabilis</name>
    <name type="common">Green alga</name>
    <dbReference type="NCBI Taxonomy" id="554065"/>
    <lineage>
        <taxon>Eukaryota</taxon>
        <taxon>Viridiplantae</taxon>
        <taxon>Chlorophyta</taxon>
        <taxon>core chlorophytes</taxon>
        <taxon>Trebouxiophyceae</taxon>
        <taxon>Chlorellales</taxon>
        <taxon>Chlorellaceae</taxon>
        <taxon>Chlorella clade</taxon>
        <taxon>Chlorella</taxon>
    </lineage>
</organism>
<dbReference type="GO" id="GO:0000215">
    <property type="term" value="F:tRNA 2'-phosphotransferase activity"/>
    <property type="evidence" value="ECO:0007669"/>
    <property type="project" value="UniProtKB-EC"/>
</dbReference>
<feature type="region of interest" description="Disordered" evidence="7">
    <location>
        <begin position="1"/>
        <end position="50"/>
    </location>
</feature>
<gene>
    <name evidence="8" type="ORF">CHLNCDRAFT_133253</name>
</gene>
<dbReference type="Proteomes" id="UP000008141">
    <property type="component" value="Unassembled WGS sequence"/>
</dbReference>
<keyword evidence="5" id="KW-0520">NAD</keyword>
<evidence type="ECO:0000256" key="1">
    <source>
        <dbReference type="ARBA" id="ARBA00003343"/>
    </source>
</evidence>
<evidence type="ECO:0000256" key="2">
    <source>
        <dbReference type="ARBA" id="ARBA00009836"/>
    </source>
</evidence>
<dbReference type="RefSeq" id="XP_005852138.1">
    <property type="nucleotide sequence ID" value="XM_005852076.1"/>
</dbReference>
<evidence type="ECO:0000256" key="4">
    <source>
        <dbReference type="ARBA" id="ARBA00022679"/>
    </source>
</evidence>
<dbReference type="KEGG" id="cvr:CHLNCDRAFT_133253"/>
<dbReference type="SUPFAM" id="SSF56399">
    <property type="entry name" value="ADP-ribosylation"/>
    <property type="match status" value="1"/>
</dbReference>
<comment type="function">
    <text evidence="1">Catalyzes the last step of tRNA splicing, the transfer of the splice junction 2'-phosphate from ligated tRNA to NAD to produce ADP-ribose 1''-2'' cyclic phosphate.</text>
</comment>
<dbReference type="InterPro" id="IPR002745">
    <property type="entry name" value="Ptrans_KptA/Tpt1"/>
</dbReference>
<dbReference type="PANTHER" id="PTHR12684:SF2">
    <property type="entry name" value="TRNA 2'-PHOSPHOTRANSFERASE 1"/>
    <property type="match status" value="1"/>
</dbReference>